<proteinExistence type="predicted"/>
<name>A0A2T9YZJ6_9FUNG</name>
<reference evidence="1 2" key="1">
    <citation type="journal article" date="2018" name="MBio">
        <title>Comparative Genomics Reveals the Core Gene Toolbox for the Fungus-Insect Symbiosis.</title>
        <authorList>
            <person name="Wang Y."/>
            <person name="Stata M."/>
            <person name="Wang W."/>
            <person name="Stajich J.E."/>
            <person name="White M.M."/>
            <person name="Moncalvo J.M."/>
        </authorList>
    </citation>
    <scope>NUCLEOTIDE SEQUENCE [LARGE SCALE GENOMIC DNA]</scope>
    <source>
        <strain evidence="1 2">SC-DP-2</strain>
    </source>
</reference>
<dbReference type="AlphaFoldDB" id="A0A2T9YZJ6"/>
<evidence type="ECO:0000313" key="1">
    <source>
        <dbReference type="EMBL" id="PVU97772.1"/>
    </source>
</evidence>
<gene>
    <name evidence="1" type="ORF">BB560_005722</name>
</gene>
<feature type="non-terminal residue" evidence="1">
    <location>
        <position position="83"/>
    </location>
</feature>
<dbReference type="EMBL" id="MBFS01002421">
    <property type="protein sequence ID" value="PVU97772.1"/>
    <property type="molecule type" value="Genomic_DNA"/>
</dbReference>
<evidence type="ECO:0000313" key="2">
    <source>
        <dbReference type="Proteomes" id="UP000245609"/>
    </source>
</evidence>
<keyword evidence="2" id="KW-1185">Reference proteome</keyword>
<sequence>MLSVGISGCISVISLETSSTKSPCNTISSWPKTFLLTEHPHANCEAKCLLVAFNEIPNTSKPVITVTAFFFDRSSLLTVTFED</sequence>
<organism evidence="1 2">
    <name type="scientific">Smittium megazygosporum</name>
    <dbReference type="NCBI Taxonomy" id="133381"/>
    <lineage>
        <taxon>Eukaryota</taxon>
        <taxon>Fungi</taxon>
        <taxon>Fungi incertae sedis</taxon>
        <taxon>Zoopagomycota</taxon>
        <taxon>Kickxellomycotina</taxon>
        <taxon>Harpellomycetes</taxon>
        <taxon>Harpellales</taxon>
        <taxon>Legeriomycetaceae</taxon>
        <taxon>Smittium</taxon>
    </lineage>
</organism>
<comment type="caution">
    <text evidence="1">The sequence shown here is derived from an EMBL/GenBank/DDBJ whole genome shotgun (WGS) entry which is preliminary data.</text>
</comment>
<protein>
    <submittedName>
        <fullName evidence="1">Uncharacterized protein</fullName>
    </submittedName>
</protein>
<dbReference type="Proteomes" id="UP000245609">
    <property type="component" value="Unassembled WGS sequence"/>
</dbReference>
<accession>A0A2T9YZJ6</accession>